<proteinExistence type="predicted"/>
<dbReference type="InterPro" id="IPR029277">
    <property type="entry name" value="SVWC_dom"/>
</dbReference>
<dbReference type="Proteomes" id="UP001353858">
    <property type="component" value="Unassembled WGS sequence"/>
</dbReference>
<feature type="chain" id="PRO_5042922723" description="Single domain-containing protein" evidence="3">
    <location>
        <begin position="21"/>
        <end position="110"/>
    </location>
</feature>
<keyword evidence="6" id="KW-1185">Reference proteome</keyword>
<dbReference type="PANTHER" id="PTHR39957:SF1">
    <property type="entry name" value="AT09846P1-RELATED"/>
    <property type="match status" value="1"/>
</dbReference>
<feature type="signal peptide" evidence="3">
    <location>
        <begin position="1"/>
        <end position="20"/>
    </location>
</feature>
<evidence type="ECO:0000256" key="1">
    <source>
        <dbReference type="ARBA" id="ARBA00004613"/>
    </source>
</evidence>
<dbReference type="SMART" id="SM01318">
    <property type="entry name" value="SVWC"/>
    <property type="match status" value="1"/>
</dbReference>
<evidence type="ECO:0000313" key="5">
    <source>
        <dbReference type="EMBL" id="KAK4883224.1"/>
    </source>
</evidence>
<name>A0AAN7PDT5_9COLE</name>
<evidence type="ECO:0000313" key="6">
    <source>
        <dbReference type="Proteomes" id="UP001353858"/>
    </source>
</evidence>
<evidence type="ECO:0000256" key="3">
    <source>
        <dbReference type="SAM" id="SignalP"/>
    </source>
</evidence>
<dbReference type="Pfam" id="PF15430">
    <property type="entry name" value="SVWC"/>
    <property type="match status" value="1"/>
</dbReference>
<gene>
    <name evidence="5" type="ORF">RN001_006543</name>
</gene>
<dbReference type="GO" id="GO:0005576">
    <property type="term" value="C:extracellular region"/>
    <property type="evidence" value="ECO:0007669"/>
    <property type="project" value="UniProtKB-SubCell"/>
</dbReference>
<dbReference type="InterPro" id="IPR053308">
    <property type="entry name" value="Vago-like"/>
</dbReference>
<sequence length="110" mass="12406">MLNTINVKILLLLILYRSNAEIPHPLHKAENTEKCIVPQLPSKFLLVGKTATISGLCYQVTCNPDLTITGLTCSSYVLRRGCWMSNVNYYKDFPDCCPQVMCNSFNAIKF</sequence>
<protein>
    <recommendedName>
        <fullName evidence="4">Single domain-containing protein</fullName>
    </recommendedName>
</protein>
<evidence type="ECO:0000259" key="4">
    <source>
        <dbReference type="SMART" id="SM01318"/>
    </source>
</evidence>
<evidence type="ECO:0000256" key="2">
    <source>
        <dbReference type="ARBA" id="ARBA00022525"/>
    </source>
</evidence>
<dbReference type="EMBL" id="JARPUR010000002">
    <property type="protein sequence ID" value="KAK4883224.1"/>
    <property type="molecule type" value="Genomic_DNA"/>
</dbReference>
<comment type="caution">
    <text evidence="5">The sequence shown here is derived from an EMBL/GenBank/DDBJ whole genome shotgun (WGS) entry which is preliminary data.</text>
</comment>
<dbReference type="AlphaFoldDB" id="A0AAN7PDT5"/>
<accession>A0AAN7PDT5</accession>
<organism evidence="5 6">
    <name type="scientific">Aquatica leii</name>
    <dbReference type="NCBI Taxonomy" id="1421715"/>
    <lineage>
        <taxon>Eukaryota</taxon>
        <taxon>Metazoa</taxon>
        <taxon>Ecdysozoa</taxon>
        <taxon>Arthropoda</taxon>
        <taxon>Hexapoda</taxon>
        <taxon>Insecta</taxon>
        <taxon>Pterygota</taxon>
        <taxon>Neoptera</taxon>
        <taxon>Endopterygota</taxon>
        <taxon>Coleoptera</taxon>
        <taxon>Polyphaga</taxon>
        <taxon>Elateriformia</taxon>
        <taxon>Elateroidea</taxon>
        <taxon>Lampyridae</taxon>
        <taxon>Luciolinae</taxon>
        <taxon>Aquatica</taxon>
    </lineage>
</organism>
<keyword evidence="3" id="KW-0732">Signal</keyword>
<feature type="domain" description="Single" evidence="4">
    <location>
        <begin position="35"/>
        <end position="102"/>
    </location>
</feature>
<reference evidence="6" key="1">
    <citation type="submission" date="2023-01" db="EMBL/GenBank/DDBJ databases">
        <title>Key to firefly adult light organ development and bioluminescence: homeobox transcription factors regulate luciferase expression and transportation to peroxisome.</title>
        <authorList>
            <person name="Fu X."/>
        </authorList>
    </citation>
    <scope>NUCLEOTIDE SEQUENCE [LARGE SCALE GENOMIC DNA]</scope>
</reference>
<dbReference type="PANTHER" id="PTHR39957">
    <property type="entry name" value="AT09846P1-RELATED"/>
    <property type="match status" value="1"/>
</dbReference>
<comment type="subcellular location">
    <subcellularLocation>
        <location evidence="1">Secreted</location>
    </subcellularLocation>
</comment>
<keyword evidence="2" id="KW-0964">Secreted</keyword>